<keyword evidence="3 10" id="KW-0813">Transport</keyword>
<dbReference type="GO" id="GO:0016020">
    <property type="term" value="C:membrane"/>
    <property type="evidence" value="ECO:0007669"/>
    <property type="project" value="UniProtKB-SubCell"/>
</dbReference>
<keyword evidence="6" id="KW-0496">Mitochondrion</keyword>
<comment type="similarity">
    <text evidence="2 10">Belongs to the mitochondrial carrier (TC 2.A.29) family.</text>
</comment>
<feature type="repeat" description="Solcar" evidence="9">
    <location>
        <begin position="325"/>
        <end position="434"/>
    </location>
</feature>
<feature type="region of interest" description="Disordered" evidence="11">
    <location>
        <begin position="130"/>
        <end position="152"/>
    </location>
</feature>
<dbReference type="SUPFAM" id="SSF103506">
    <property type="entry name" value="Mitochondrial carrier"/>
    <property type="match status" value="1"/>
</dbReference>
<keyword evidence="4 9" id="KW-0812">Transmembrane</keyword>
<evidence type="ECO:0000256" key="4">
    <source>
        <dbReference type="ARBA" id="ARBA00022692"/>
    </source>
</evidence>
<keyword evidence="13" id="KW-1185">Reference proteome</keyword>
<evidence type="ECO:0000256" key="3">
    <source>
        <dbReference type="ARBA" id="ARBA00022448"/>
    </source>
</evidence>
<evidence type="ECO:0000256" key="5">
    <source>
        <dbReference type="ARBA" id="ARBA00022737"/>
    </source>
</evidence>
<comment type="subcellular location">
    <subcellularLocation>
        <location evidence="1">Membrane</location>
        <topology evidence="1">Multi-pass membrane protein</topology>
    </subcellularLocation>
</comment>
<dbReference type="Proteomes" id="UP000275078">
    <property type="component" value="Unassembled WGS sequence"/>
</dbReference>
<dbReference type="STRING" id="1160509.A0A3N4I364"/>
<feature type="repeat" description="Solcar" evidence="9">
    <location>
        <begin position="127"/>
        <end position="223"/>
    </location>
</feature>
<evidence type="ECO:0000313" key="13">
    <source>
        <dbReference type="Proteomes" id="UP000275078"/>
    </source>
</evidence>
<dbReference type="PROSITE" id="PS50920">
    <property type="entry name" value="SOLCAR"/>
    <property type="match status" value="3"/>
</dbReference>
<evidence type="ECO:0000256" key="9">
    <source>
        <dbReference type="PROSITE-ProRule" id="PRU00282"/>
    </source>
</evidence>
<feature type="repeat" description="Solcar" evidence="9">
    <location>
        <begin position="234"/>
        <end position="316"/>
    </location>
</feature>
<accession>A0A3N4I364</accession>
<reference evidence="12 13" key="1">
    <citation type="journal article" date="2018" name="Nat. Ecol. Evol.">
        <title>Pezizomycetes genomes reveal the molecular basis of ectomycorrhizal truffle lifestyle.</title>
        <authorList>
            <person name="Murat C."/>
            <person name="Payen T."/>
            <person name="Noel B."/>
            <person name="Kuo A."/>
            <person name="Morin E."/>
            <person name="Chen J."/>
            <person name="Kohler A."/>
            <person name="Krizsan K."/>
            <person name="Balestrini R."/>
            <person name="Da Silva C."/>
            <person name="Montanini B."/>
            <person name="Hainaut M."/>
            <person name="Levati E."/>
            <person name="Barry K.W."/>
            <person name="Belfiori B."/>
            <person name="Cichocki N."/>
            <person name="Clum A."/>
            <person name="Dockter R.B."/>
            <person name="Fauchery L."/>
            <person name="Guy J."/>
            <person name="Iotti M."/>
            <person name="Le Tacon F."/>
            <person name="Lindquist E.A."/>
            <person name="Lipzen A."/>
            <person name="Malagnac F."/>
            <person name="Mello A."/>
            <person name="Molinier V."/>
            <person name="Miyauchi S."/>
            <person name="Poulain J."/>
            <person name="Riccioni C."/>
            <person name="Rubini A."/>
            <person name="Sitrit Y."/>
            <person name="Splivallo R."/>
            <person name="Traeger S."/>
            <person name="Wang M."/>
            <person name="Zifcakova L."/>
            <person name="Wipf D."/>
            <person name="Zambonelli A."/>
            <person name="Paolocci F."/>
            <person name="Nowrousian M."/>
            <person name="Ottonello S."/>
            <person name="Baldrian P."/>
            <person name="Spatafora J.W."/>
            <person name="Henrissat B."/>
            <person name="Nagy L.G."/>
            <person name="Aury J.M."/>
            <person name="Wincker P."/>
            <person name="Grigoriev I.V."/>
            <person name="Bonfante P."/>
            <person name="Martin F.M."/>
        </authorList>
    </citation>
    <scope>NUCLEOTIDE SEQUENCE [LARGE SCALE GENOMIC DNA]</scope>
    <source>
        <strain evidence="12 13">RN42</strain>
    </source>
</reference>
<dbReference type="OrthoDB" id="18574at2759"/>
<protein>
    <submittedName>
        <fullName evidence="12">Mitochondrial carrier</fullName>
    </submittedName>
</protein>
<dbReference type="PANTHER" id="PTHR45939">
    <property type="entry name" value="PEROXISOMAL MEMBRANE PROTEIN PMP34-RELATED"/>
    <property type="match status" value="1"/>
</dbReference>
<evidence type="ECO:0000256" key="2">
    <source>
        <dbReference type="ARBA" id="ARBA00006375"/>
    </source>
</evidence>
<dbReference type="PANTHER" id="PTHR45939:SF2">
    <property type="entry name" value="CARRIER PROTEIN, PUTATIVE (AFU_ORTHOLOGUE AFUA_2G13870)-RELATED"/>
    <property type="match status" value="1"/>
</dbReference>
<dbReference type="InterPro" id="IPR023395">
    <property type="entry name" value="MCP_dom_sf"/>
</dbReference>
<dbReference type="Gene3D" id="1.50.40.10">
    <property type="entry name" value="Mitochondrial carrier domain"/>
    <property type="match status" value="2"/>
</dbReference>
<name>A0A3N4I364_ASCIM</name>
<dbReference type="EMBL" id="ML119687">
    <property type="protein sequence ID" value="RPA80565.1"/>
    <property type="molecule type" value="Genomic_DNA"/>
</dbReference>
<organism evidence="12 13">
    <name type="scientific">Ascobolus immersus RN42</name>
    <dbReference type="NCBI Taxonomy" id="1160509"/>
    <lineage>
        <taxon>Eukaryota</taxon>
        <taxon>Fungi</taxon>
        <taxon>Dikarya</taxon>
        <taxon>Ascomycota</taxon>
        <taxon>Pezizomycotina</taxon>
        <taxon>Pezizomycetes</taxon>
        <taxon>Pezizales</taxon>
        <taxon>Ascobolaceae</taxon>
        <taxon>Ascobolus</taxon>
    </lineage>
</organism>
<keyword evidence="7" id="KW-1133">Transmembrane helix</keyword>
<evidence type="ECO:0000313" key="12">
    <source>
        <dbReference type="EMBL" id="RPA80565.1"/>
    </source>
</evidence>
<gene>
    <name evidence="12" type="ORF">BJ508DRAFT_226702</name>
</gene>
<keyword evidence="8 9" id="KW-0472">Membrane</keyword>
<evidence type="ECO:0000256" key="8">
    <source>
        <dbReference type="ARBA" id="ARBA00023136"/>
    </source>
</evidence>
<dbReference type="Pfam" id="PF00153">
    <property type="entry name" value="Mito_carr"/>
    <property type="match status" value="3"/>
</dbReference>
<dbReference type="InterPro" id="IPR018108">
    <property type="entry name" value="MCP_transmembrane"/>
</dbReference>
<keyword evidence="6" id="KW-0999">Mitochondrion inner membrane</keyword>
<dbReference type="InterPro" id="IPR052217">
    <property type="entry name" value="Mito/Peroxisomal_Carrier"/>
</dbReference>
<proteinExistence type="inferred from homology"/>
<evidence type="ECO:0000256" key="10">
    <source>
        <dbReference type="RuleBase" id="RU000488"/>
    </source>
</evidence>
<evidence type="ECO:0000256" key="11">
    <source>
        <dbReference type="SAM" id="MobiDB-lite"/>
    </source>
</evidence>
<keyword evidence="5" id="KW-0677">Repeat</keyword>
<dbReference type="GO" id="GO:0015217">
    <property type="term" value="F:ADP transmembrane transporter activity"/>
    <property type="evidence" value="ECO:0007669"/>
    <property type="project" value="TreeGrafter"/>
</dbReference>
<evidence type="ECO:0000256" key="1">
    <source>
        <dbReference type="ARBA" id="ARBA00004141"/>
    </source>
</evidence>
<dbReference type="AlphaFoldDB" id="A0A3N4I364"/>
<evidence type="ECO:0000256" key="6">
    <source>
        <dbReference type="ARBA" id="ARBA00022792"/>
    </source>
</evidence>
<sequence length="594" mass="66384">MTYYNSDLDAFTLYHENKTVHYENYPPKHRIKHHKPHHHTTHHEPSSAAKTLHANMPTLGHAISGAVGSSLSSLAVYPLDLIVKRLQVQKALMQAERVQQETLHRRFRKDRAKELGRRASDSFNEAKRAFLDSTDTEGEGAHSSTSEESKITERRLAEKIEMEVRKNLEENHGELYEDYFDAIKKIYEHEGVMGFYRGAVADVFNSAGTSFWYFLAYTFIRTRMLARSKHNKALPVYEELLVGMAAGAISKFITSPISNLVTRLQTDKKGKSVRRHIAEIYFQHGLPGFWAGYSATLALTINSSLTFLLYEYLKLLIPAKDRTNPNKKQSFLLGALSKAISTSITYPLSVAKTRAQIGSPIRPDHKIYSLAEYRDWIRTAAGKKRRGENIIEIMMKMAKEEGVGSLYSGIEADILKGFFSHGITMLIKESVFATLSKLYILYLHLLRKNNHDHSAARSELASKVKAKAAKDVKETAASVAAVPTKVVKATKKVVKVRPPVGDGRLDGRVEAVREAASEASRRIVDAGKGRWVTSSEAGFGANGWQVGFEPDEAVKERGGDLRGWVWNKDGGVRKGAGVVVGLDELMREVEGGWL</sequence>
<evidence type="ECO:0000256" key="7">
    <source>
        <dbReference type="ARBA" id="ARBA00022989"/>
    </source>
</evidence>